<evidence type="ECO:0000256" key="1">
    <source>
        <dbReference type="SAM" id="MobiDB-lite"/>
    </source>
</evidence>
<dbReference type="Proteomes" id="UP001164286">
    <property type="component" value="Unassembled WGS sequence"/>
</dbReference>
<keyword evidence="3" id="KW-1185">Reference proteome</keyword>
<gene>
    <name evidence="2" type="ORF">MKK02DRAFT_31599</name>
</gene>
<dbReference type="GeneID" id="77727545"/>
<feature type="region of interest" description="Disordered" evidence="1">
    <location>
        <begin position="17"/>
        <end position="36"/>
    </location>
</feature>
<evidence type="ECO:0000313" key="2">
    <source>
        <dbReference type="EMBL" id="KAI9638099.1"/>
    </source>
</evidence>
<accession>A0AA38LXK8</accession>
<dbReference type="AlphaFoldDB" id="A0AA38LXK8"/>
<comment type="caution">
    <text evidence="2">The sequence shown here is derived from an EMBL/GenBank/DDBJ whole genome shotgun (WGS) entry which is preliminary data.</text>
</comment>
<evidence type="ECO:0000313" key="3">
    <source>
        <dbReference type="Proteomes" id="UP001164286"/>
    </source>
</evidence>
<feature type="region of interest" description="Disordered" evidence="1">
    <location>
        <begin position="293"/>
        <end position="322"/>
    </location>
</feature>
<protein>
    <submittedName>
        <fullName evidence="2">Uncharacterized protein</fullName>
    </submittedName>
</protein>
<reference evidence="2" key="1">
    <citation type="journal article" date="2022" name="G3 (Bethesda)">
        <title>High quality genome of the basidiomycete yeast Dioszegia hungarica PDD-24b-2 isolated from cloud water.</title>
        <authorList>
            <person name="Jarrige D."/>
            <person name="Haridas S."/>
            <person name="Bleykasten-Grosshans C."/>
            <person name="Joly M."/>
            <person name="Nadalig T."/>
            <person name="Sancelme M."/>
            <person name="Vuilleumier S."/>
            <person name="Grigoriev I.V."/>
            <person name="Amato P."/>
            <person name="Bringel F."/>
        </authorList>
    </citation>
    <scope>NUCLEOTIDE SEQUENCE</scope>
    <source>
        <strain evidence="2">PDD-24b-2</strain>
    </source>
</reference>
<name>A0AA38LXK8_9TREE</name>
<sequence>MTSFTPRRVAFELVSAFDHPSPPDSNSPSTPYDESVTYRRCGRRPAMIGRHDRKGEVSIKGNTIWNPAFLPSPGGTIGLEGQYVDEETGMLYLSDDAVKGRIWRVTNHTAETLMAMSDREDAEEEELIRLSHSLLPPPIDLGLMEPTPAIPQRLTVDHANLPSPGLDLVFADPPPLTVAPRRLIYPPMPTSPLPSPLYSLADIAPSPKRVWFGPGDFVRVTPDHKRLARELVGEDCTEEEPESLEDYFGDWSASSKALIFAKPPATIEVPRVWVWGNTHFELIPVAELMAKRSKRSRQASPGASLPHPKHAEGSSQCRSRHSSRPRLGILIVSAWSIPAIDPHRILSSITPSVSPSHL</sequence>
<dbReference type="EMBL" id="JAKWFO010000003">
    <property type="protein sequence ID" value="KAI9638099.1"/>
    <property type="molecule type" value="Genomic_DNA"/>
</dbReference>
<dbReference type="RefSeq" id="XP_052947876.1">
    <property type="nucleotide sequence ID" value="XM_053088340.1"/>
</dbReference>
<proteinExistence type="predicted"/>
<organism evidence="2 3">
    <name type="scientific">Dioszegia hungarica</name>
    <dbReference type="NCBI Taxonomy" id="4972"/>
    <lineage>
        <taxon>Eukaryota</taxon>
        <taxon>Fungi</taxon>
        <taxon>Dikarya</taxon>
        <taxon>Basidiomycota</taxon>
        <taxon>Agaricomycotina</taxon>
        <taxon>Tremellomycetes</taxon>
        <taxon>Tremellales</taxon>
        <taxon>Bulleribasidiaceae</taxon>
        <taxon>Dioszegia</taxon>
    </lineage>
</organism>